<feature type="transmembrane region" description="Helical" evidence="1">
    <location>
        <begin position="115"/>
        <end position="140"/>
    </location>
</feature>
<sequence>MHGKLAEKYGNSLLEARADPNKKDDREEKLHYASCNNIRYLIKAGPDSNQQDSENSFALCCWLMTFVFSSFQFTFSFAHSSSNLLYTSLSSHLRFGYSLISITKSSGIFHTFPSLVIPFAFSISHLGIYCLVVARVILVFPFSGSYSGYRSWLLVRVLFVEDTLLSLLSLSIRKSPIDSWFPITSLCQLPPVSAFCRHEHRYPQNRHSAFTLISTSPVLLLQDHYLISLRTQPPSFHLNSLPVIEPTGPSVCTTFSGASFVSGIALTAASMPGVGILVGLGLMVGHGVYNDVSNIIEYKK</sequence>
<comment type="caution">
    <text evidence="2">The sequence shown here is derived from an EMBL/GenBank/DDBJ whole genome shotgun (WGS) entry which is preliminary data.</text>
</comment>
<evidence type="ECO:0000313" key="2">
    <source>
        <dbReference type="EMBL" id="GFS58516.1"/>
    </source>
</evidence>
<evidence type="ECO:0000256" key="1">
    <source>
        <dbReference type="SAM" id="Phobius"/>
    </source>
</evidence>
<keyword evidence="1" id="KW-0812">Transmembrane</keyword>
<gene>
    <name evidence="2" type="ORF">NPIL_573591</name>
</gene>
<keyword evidence="1" id="KW-0472">Membrane</keyword>
<proteinExistence type="predicted"/>
<feature type="non-terminal residue" evidence="2">
    <location>
        <position position="1"/>
    </location>
</feature>
<accession>A0A8X6MHG0</accession>
<dbReference type="AlphaFoldDB" id="A0A8X6MHG0"/>
<keyword evidence="1" id="KW-1133">Transmembrane helix</keyword>
<feature type="transmembrane region" description="Helical" evidence="1">
    <location>
        <begin position="57"/>
        <end position="78"/>
    </location>
</feature>
<organism evidence="2 3">
    <name type="scientific">Nephila pilipes</name>
    <name type="common">Giant wood spider</name>
    <name type="synonym">Nephila maculata</name>
    <dbReference type="NCBI Taxonomy" id="299642"/>
    <lineage>
        <taxon>Eukaryota</taxon>
        <taxon>Metazoa</taxon>
        <taxon>Ecdysozoa</taxon>
        <taxon>Arthropoda</taxon>
        <taxon>Chelicerata</taxon>
        <taxon>Arachnida</taxon>
        <taxon>Araneae</taxon>
        <taxon>Araneomorphae</taxon>
        <taxon>Entelegynae</taxon>
        <taxon>Araneoidea</taxon>
        <taxon>Nephilidae</taxon>
        <taxon>Nephila</taxon>
    </lineage>
</organism>
<name>A0A8X6MHG0_NEPPI</name>
<dbReference type="EMBL" id="BMAW01093079">
    <property type="protein sequence ID" value="GFS58516.1"/>
    <property type="molecule type" value="Genomic_DNA"/>
</dbReference>
<dbReference type="Proteomes" id="UP000887013">
    <property type="component" value="Unassembled WGS sequence"/>
</dbReference>
<evidence type="ECO:0000313" key="3">
    <source>
        <dbReference type="Proteomes" id="UP000887013"/>
    </source>
</evidence>
<reference evidence="2" key="1">
    <citation type="submission" date="2020-08" db="EMBL/GenBank/DDBJ databases">
        <title>Multicomponent nature underlies the extraordinary mechanical properties of spider dragline silk.</title>
        <authorList>
            <person name="Kono N."/>
            <person name="Nakamura H."/>
            <person name="Mori M."/>
            <person name="Yoshida Y."/>
            <person name="Ohtoshi R."/>
            <person name="Malay A.D."/>
            <person name="Moran D.A.P."/>
            <person name="Tomita M."/>
            <person name="Numata K."/>
            <person name="Arakawa K."/>
        </authorList>
    </citation>
    <scope>NUCLEOTIDE SEQUENCE</scope>
</reference>
<dbReference type="OrthoDB" id="5806726at2759"/>
<protein>
    <submittedName>
        <fullName evidence="2">Uncharacterized protein</fullName>
    </submittedName>
</protein>
<keyword evidence="3" id="KW-1185">Reference proteome</keyword>